<dbReference type="SUPFAM" id="SSF52218">
    <property type="entry name" value="Flavoproteins"/>
    <property type="match status" value="1"/>
</dbReference>
<dbReference type="STRING" id="1121439.dsat_0657"/>
<keyword evidence="1" id="KW-0285">Flavoprotein</keyword>
<dbReference type="GO" id="GO:0016491">
    <property type="term" value="F:oxidoreductase activity"/>
    <property type="evidence" value="ECO:0007669"/>
    <property type="project" value="InterPro"/>
</dbReference>
<dbReference type="Proteomes" id="UP000014975">
    <property type="component" value="Unassembled WGS sequence"/>
</dbReference>
<dbReference type="PANTHER" id="PTHR43278:SF4">
    <property type="entry name" value="NAD(P)H-DEPENDENT FMN-CONTAINING OXIDOREDUCTASE YWQN-RELATED"/>
    <property type="match status" value="1"/>
</dbReference>
<dbReference type="EMBL" id="ATHI01000027">
    <property type="protein sequence ID" value="EPR32305.1"/>
    <property type="molecule type" value="Genomic_DNA"/>
</dbReference>
<gene>
    <name evidence="4" type="ORF">dsat_0657</name>
</gene>
<name>S7T762_9BACT</name>
<feature type="domain" description="NADPH-dependent FMN reductase-like" evidence="3">
    <location>
        <begin position="10"/>
        <end position="143"/>
    </location>
</feature>
<dbReference type="Gene3D" id="3.40.50.360">
    <property type="match status" value="1"/>
</dbReference>
<evidence type="ECO:0000313" key="5">
    <source>
        <dbReference type="Proteomes" id="UP000014975"/>
    </source>
</evidence>
<evidence type="ECO:0000256" key="1">
    <source>
        <dbReference type="ARBA" id="ARBA00022630"/>
    </source>
</evidence>
<dbReference type="Pfam" id="PF03358">
    <property type="entry name" value="FMN_red"/>
    <property type="match status" value="1"/>
</dbReference>
<dbReference type="InterPro" id="IPR051796">
    <property type="entry name" value="ISF_SsuE-like"/>
</dbReference>
<keyword evidence="5" id="KW-1185">Reference proteome</keyword>
<dbReference type="InterPro" id="IPR029039">
    <property type="entry name" value="Flavoprotein-like_sf"/>
</dbReference>
<proteinExistence type="predicted"/>
<dbReference type="PATRIC" id="fig|1121439.3.peg.2013"/>
<dbReference type="InterPro" id="IPR005025">
    <property type="entry name" value="FMN_Rdtase-like_dom"/>
</dbReference>
<reference evidence="4 5" key="1">
    <citation type="journal article" date="2013" name="Genome Announc.">
        <title>Draft genome sequences for three mercury-methylating, sulfate-reducing bacteria.</title>
        <authorList>
            <person name="Brown S.D."/>
            <person name="Hurt R.A.Jr."/>
            <person name="Gilmour C.C."/>
            <person name="Elias D.A."/>
        </authorList>
    </citation>
    <scope>NUCLEOTIDE SEQUENCE [LARGE SCALE GENOMIC DNA]</scope>
    <source>
        <strain evidence="4 5">DSM 16529</strain>
    </source>
</reference>
<dbReference type="eggNOG" id="COG0655">
    <property type="taxonomic scope" value="Bacteria"/>
</dbReference>
<dbReference type="RefSeq" id="WP_020887354.1">
    <property type="nucleotide sequence ID" value="NZ_ATHI01000027.1"/>
</dbReference>
<dbReference type="AlphaFoldDB" id="S7T762"/>
<evidence type="ECO:0000256" key="2">
    <source>
        <dbReference type="ARBA" id="ARBA00022643"/>
    </source>
</evidence>
<evidence type="ECO:0000313" key="4">
    <source>
        <dbReference type="EMBL" id="EPR32305.1"/>
    </source>
</evidence>
<dbReference type="PANTHER" id="PTHR43278">
    <property type="entry name" value="NAD(P)H-DEPENDENT FMN-CONTAINING OXIDOREDUCTASE YWQN-RELATED"/>
    <property type="match status" value="1"/>
</dbReference>
<comment type="caution">
    <text evidence="4">The sequence shown here is derived from an EMBL/GenBank/DDBJ whole genome shotgun (WGS) entry which is preliminary data.</text>
</comment>
<protein>
    <submittedName>
        <fullName evidence="4">NADPH-dependent FMN reductase</fullName>
    </submittedName>
</protein>
<sequence>MNPSISGEAVVFAGSPRKGGNSDAAAQAFAQGVREAGGQARVILLRGHDLMPCRGCYGCRPDLGGRCVLPDAQAVVELYETLLRAPLFAFAAPVFFYHLPAHAKAFIDRSQPWYLRWEAGDPLMRALPRRTAHPLLVSGRAEGERLFEGTLLTLKYFFLTFNVRLAPAAELRGFDGPHDLATSPAGLDGLRARGAAAWQALSAKP</sequence>
<organism evidence="4 5">
    <name type="scientific">Alkalidesulfovibrio alkalitolerans DSM 16529</name>
    <dbReference type="NCBI Taxonomy" id="1121439"/>
    <lineage>
        <taxon>Bacteria</taxon>
        <taxon>Pseudomonadati</taxon>
        <taxon>Thermodesulfobacteriota</taxon>
        <taxon>Desulfovibrionia</taxon>
        <taxon>Desulfovibrionales</taxon>
        <taxon>Desulfovibrionaceae</taxon>
        <taxon>Alkalidesulfovibrio</taxon>
    </lineage>
</organism>
<keyword evidence="2" id="KW-0288">FMN</keyword>
<accession>S7T762</accession>
<evidence type="ECO:0000259" key="3">
    <source>
        <dbReference type="Pfam" id="PF03358"/>
    </source>
</evidence>